<organism evidence="1 2">
    <name type="scientific">Mucor lusitanicus CBS 277.49</name>
    <dbReference type="NCBI Taxonomy" id="747725"/>
    <lineage>
        <taxon>Eukaryota</taxon>
        <taxon>Fungi</taxon>
        <taxon>Fungi incertae sedis</taxon>
        <taxon>Mucoromycota</taxon>
        <taxon>Mucoromycotina</taxon>
        <taxon>Mucoromycetes</taxon>
        <taxon>Mucorales</taxon>
        <taxon>Mucorineae</taxon>
        <taxon>Mucoraceae</taxon>
        <taxon>Mucor</taxon>
    </lineage>
</organism>
<protein>
    <submittedName>
        <fullName evidence="1">Uncharacterized protein</fullName>
    </submittedName>
</protein>
<gene>
    <name evidence="1" type="ORF">MUCCIDRAFT_107919</name>
</gene>
<evidence type="ECO:0000313" key="2">
    <source>
        <dbReference type="Proteomes" id="UP000077051"/>
    </source>
</evidence>
<dbReference type="AlphaFoldDB" id="A0A162R160"/>
<accession>A0A162R160</accession>
<dbReference type="Proteomes" id="UP000077051">
    <property type="component" value="Unassembled WGS sequence"/>
</dbReference>
<reference evidence="1 2" key="1">
    <citation type="submission" date="2015-06" db="EMBL/GenBank/DDBJ databases">
        <title>Expansion of signal transduction pathways in fungi by whole-genome duplication.</title>
        <authorList>
            <consortium name="DOE Joint Genome Institute"/>
            <person name="Corrochano L.M."/>
            <person name="Kuo A."/>
            <person name="Marcet-Houben M."/>
            <person name="Polaino S."/>
            <person name="Salamov A."/>
            <person name="Villalobos J.M."/>
            <person name="Alvarez M.I."/>
            <person name="Avalos J."/>
            <person name="Benito E.P."/>
            <person name="Benoit I."/>
            <person name="Burger G."/>
            <person name="Camino L.P."/>
            <person name="Canovas D."/>
            <person name="Cerda-Olmedo E."/>
            <person name="Cheng J.-F."/>
            <person name="Dominguez A."/>
            <person name="Elias M."/>
            <person name="Eslava A.P."/>
            <person name="Glaser F."/>
            <person name="Grimwood J."/>
            <person name="Gutierrez G."/>
            <person name="Heitman J."/>
            <person name="Henrissat B."/>
            <person name="Iturriaga E.A."/>
            <person name="Lang B.F."/>
            <person name="Lavin J.L."/>
            <person name="Lee S."/>
            <person name="Li W."/>
            <person name="Lindquist E."/>
            <person name="Lopez-Garcia S."/>
            <person name="Luque E.M."/>
            <person name="Marcos A.T."/>
            <person name="Martin J."/>
            <person name="Mccluskey K."/>
            <person name="Medina H.R."/>
            <person name="Miralles-Duran A."/>
            <person name="Miyazaki A."/>
            <person name="Munoz-Torres E."/>
            <person name="Oguiza J.A."/>
            <person name="Ohm R."/>
            <person name="Olmedo M."/>
            <person name="Orejas M."/>
            <person name="Ortiz-Castellanos L."/>
            <person name="Pisabarro A.G."/>
            <person name="Rodriguez-Romero J."/>
            <person name="Ruiz-Herrera J."/>
            <person name="Ruiz-Vazquez R."/>
            <person name="Sanz C."/>
            <person name="Schackwitz W."/>
            <person name="Schmutz J."/>
            <person name="Shahriari M."/>
            <person name="Shelest E."/>
            <person name="Silva-Franco F."/>
            <person name="Soanes D."/>
            <person name="Syed K."/>
            <person name="Tagua V.G."/>
            <person name="Talbot N.J."/>
            <person name="Thon M."/>
            <person name="De Vries R.P."/>
            <person name="Wiebenga A."/>
            <person name="Yadav J.S."/>
            <person name="Braun E.L."/>
            <person name="Baker S."/>
            <person name="Garre V."/>
            <person name="Horwitz B."/>
            <person name="Torres-Martinez S."/>
            <person name="Idnurm A."/>
            <person name="Herrera-Estrella A."/>
            <person name="Gabaldon T."/>
            <person name="Grigoriev I.V."/>
        </authorList>
    </citation>
    <scope>NUCLEOTIDE SEQUENCE [LARGE SCALE GENOMIC DNA]</scope>
    <source>
        <strain evidence="1 2">CBS 277.49</strain>
    </source>
</reference>
<dbReference type="VEuPathDB" id="FungiDB:MUCCIDRAFT_107919"/>
<evidence type="ECO:0000313" key="1">
    <source>
        <dbReference type="EMBL" id="OAD07310.1"/>
    </source>
</evidence>
<dbReference type="EMBL" id="AMYB01000002">
    <property type="protein sequence ID" value="OAD07310.1"/>
    <property type="molecule type" value="Genomic_DNA"/>
</dbReference>
<comment type="caution">
    <text evidence="1">The sequence shown here is derived from an EMBL/GenBank/DDBJ whole genome shotgun (WGS) entry which is preliminary data.</text>
</comment>
<proteinExistence type="predicted"/>
<keyword evidence="2" id="KW-1185">Reference proteome</keyword>
<name>A0A162R160_MUCCL</name>
<sequence length="70" mass="7731">MSALSLVTTAQIYIALRTGGSRCGSSFNDSGILKRFEKDKVNECLHIEPLLLQFLTTNDNANSYKVIHSV</sequence>